<evidence type="ECO:0000313" key="3">
    <source>
        <dbReference type="Proteomes" id="UP001456524"/>
    </source>
</evidence>
<name>A0ABR1XNZ4_9PEZI</name>
<evidence type="ECO:0000313" key="2">
    <source>
        <dbReference type="EMBL" id="KAK8161913.1"/>
    </source>
</evidence>
<feature type="signal peptide" evidence="1">
    <location>
        <begin position="1"/>
        <end position="16"/>
    </location>
</feature>
<proteinExistence type="predicted"/>
<evidence type="ECO:0008006" key="4">
    <source>
        <dbReference type="Google" id="ProtNLM"/>
    </source>
</evidence>
<keyword evidence="3" id="KW-1185">Reference proteome</keyword>
<feature type="chain" id="PRO_5046895142" description="Secreted protein" evidence="1">
    <location>
        <begin position="17"/>
        <end position="179"/>
    </location>
</feature>
<sequence>MRFWVCFLLGQAKHLALEEFLAAAVPSQLLHTRAGRQAYAFGVLKSSRLLFTSPPKKFHQELFGHDTAMQFLVYPHLALALLLSHKSPAAARRSVCPVCPVFRIESAKQHHDSVAFASFFSLIFCFFRSRVRRPFLPYSLNIRRSERQLGMVWCSCLGQASRRIALALPGALFLARQPW</sequence>
<protein>
    <recommendedName>
        <fullName evidence="4">Secreted protein</fullName>
    </recommendedName>
</protein>
<organism evidence="2 3">
    <name type="scientific">Phyllosticta citrichinensis</name>
    <dbReference type="NCBI Taxonomy" id="1130410"/>
    <lineage>
        <taxon>Eukaryota</taxon>
        <taxon>Fungi</taxon>
        <taxon>Dikarya</taxon>
        <taxon>Ascomycota</taxon>
        <taxon>Pezizomycotina</taxon>
        <taxon>Dothideomycetes</taxon>
        <taxon>Dothideomycetes incertae sedis</taxon>
        <taxon>Botryosphaeriales</taxon>
        <taxon>Phyllostictaceae</taxon>
        <taxon>Phyllosticta</taxon>
    </lineage>
</organism>
<gene>
    <name evidence="2" type="ORF">IWX90DRAFT_284310</name>
</gene>
<reference evidence="2 3" key="1">
    <citation type="journal article" date="2022" name="G3 (Bethesda)">
        <title>Enemy or ally: a genomic approach to elucidate the lifestyle of Phyllosticta citrichinaensis.</title>
        <authorList>
            <person name="Buijs V.A."/>
            <person name="Groenewald J.Z."/>
            <person name="Haridas S."/>
            <person name="LaButti K.M."/>
            <person name="Lipzen A."/>
            <person name="Martin F.M."/>
            <person name="Barry K."/>
            <person name="Grigoriev I.V."/>
            <person name="Crous P.W."/>
            <person name="Seidl M.F."/>
        </authorList>
    </citation>
    <scope>NUCLEOTIDE SEQUENCE [LARGE SCALE GENOMIC DNA]</scope>
    <source>
        <strain evidence="2 3">CBS 129764</strain>
    </source>
</reference>
<dbReference type="EMBL" id="JBBWUH010000007">
    <property type="protein sequence ID" value="KAK8161913.1"/>
    <property type="molecule type" value="Genomic_DNA"/>
</dbReference>
<keyword evidence="1" id="KW-0732">Signal</keyword>
<dbReference type="Proteomes" id="UP001456524">
    <property type="component" value="Unassembled WGS sequence"/>
</dbReference>
<accession>A0ABR1XNZ4</accession>
<comment type="caution">
    <text evidence="2">The sequence shown here is derived from an EMBL/GenBank/DDBJ whole genome shotgun (WGS) entry which is preliminary data.</text>
</comment>
<evidence type="ECO:0000256" key="1">
    <source>
        <dbReference type="SAM" id="SignalP"/>
    </source>
</evidence>